<evidence type="ECO:0000256" key="1">
    <source>
        <dbReference type="SAM" id="Phobius"/>
    </source>
</evidence>
<feature type="transmembrane region" description="Helical" evidence="1">
    <location>
        <begin position="169"/>
        <end position="194"/>
    </location>
</feature>
<keyword evidence="1" id="KW-0472">Membrane</keyword>
<sequence>MYQSLSGNRKKVPLSHRFDQFRNKATSFRKRWIPKRKTREEPKVIVEHGLRKALLRCWVHIIPVLAVIAVAALNFQGYYIGSMYQGSTSSSAQTFDELGLQVAAKILELFITASLGLTVMDIIRYVLIYNDGLPLGIITAQTSVTEVTYFFSSEFWGGVRGLSRTWQRWFIPVYLITVGTIVVLSGPSTAVLVIPSEQSAWPAGSAGFSIVGNSSSNFPTTVDSASIGGDQCDSLQTASFDTTGCPWSGYPVLSAIYSEWGGHFNAFPNTPIGFYEYGMLRQAIQHRRGKAFSPESWTMATSLGTNIWSNSIVAAWWRATGRIPASQMLSSVANFRWTGDGLSARVDGLLPVVRTLCVYNDNGEDDTDLNFPLLSPFETWKGATFSLPREDNVPDDNGNITARWLSMPSGDSPTSDGRTTSVYPSALLTIRVSQGSSRTQQDLISCSIDARWAPGSNVFLRGTGGNDYFYPELDPAHLRSPSNIPDYNNPEFGFLPADDGSWQTISLDLSWLNNLTPPITGAENNSTTTTLTTLLDAMNLSNSTTRNPSDPAHLTPPILSSYAENVIATLVADGLSRIGAYTQATNPSANSASVSVASTKKFLTGAGYTFPAPANVAAENTTELTWSITVSGLAYTADNAASALALALLFVYVAIVAVHTLWVLWHRWASDAWSSAGELLVLAQNSPPCPKVLGGTCAGIEATETWGRRARIRVVGVKGGEEVCLVFESEDEEAGTGMGMGYGRVKEGKAYGRARGGRLSTW</sequence>
<dbReference type="EMBL" id="ML977153">
    <property type="protein sequence ID" value="KAF1987286.1"/>
    <property type="molecule type" value="Genomic_DNA"/>
</dbReference>
<dbReference type="OrthoDB" id="5342924at2759"/>
<proteinExistence type="predicted"/>
<gene>
    <name evidence="2" type="ORF">K402DRAFT_453761</name>
</gene>
<protein>
    <submittedName>
        <fullName evidence="2">Uncharacterized protein</fullName>
    </submittedName>
</protein>
<feature type="transmembrane region" description="Helical" evidence="1">
    <location>
        <begin position="100"/>
        <end position="120"/>
    </location>
</feature>
<feature type="transmembrane region" description="Helical" evidence="1">
    <location>
        <begin position="57"/>
        <end position="80"/>
    </location>
</feature>
<dbReference type="AlphaFoldDB" id="A0A6G1H242"/>
<feature type="transmembrane region" description="Helical" evidence="1">
    <location>
        <begin position="643"/>
        <end position="665"/>
    </location>
</feature>
<accession>A0A6G1H242</accession>
<keyword evidence="3" id="KW-1185">Reference proteome</keyword>
<dbReference type="Proteomes" id="UP000800041">
    <property type="component" value="Unassembled WGS sequence"/>
</dbReference>
<organism evidence="2 3">
    <name type="scientific">Aulographum hederae CBS 113979</name>
    <dbReference type="NCBI Taxonomy" id="1176131"/>
    <lineage>
        <taxon>Eukaryota</taxon>
        <taxon>Fungi</taxon>
        <taxon>Dikarya</taxon>
        <taxon>Ascomycota</taxon>
        <taxon>Pezizomycotina</taxon>
        <taxon>Dothideomycetes</taxon>
        <taxon>Pleosporomycetidae</taxon>
        <taxon>Aulographales</taxon>
        <taxon>Aulographaceae</taxon>
    </lineage>
</organism>
<keyword evidence="1" id="KW-1133">Transmembrane helix</keyword>
<keyword evidence="1" id="KW-0812">Transmembrane</keyword>
<name>A0A6G1H242_9PEZI</name>
<reference evidence="2" key="1">
    <citation type="journal article" date="2020" name="Stud. Mycol.">
        <title>101 Dothideomycetes genomes: a test case for predicting lifestyles and emergence of pathogens.</title>
        <authorList>
            <person name="Haridas S."/>
            <person name="Albert R."/>
            <person name="Binder M."/>
            <person name="Bloem J."/>
            <person name="Labutti K."/>
            <person name="Salamov A."/>
            <person name="Andreopoulos B."/>
            <person name="Baker S."/>
            <person name="Barry K."/>
            <person name="Bills G."/>
            <person name="Bluhm B."/>
            <person name="Cannon C."/>
            <person name="Castanera R."/>
            <person name="Culley D."/>
            <person name="Daum C."/>
            <person name="Ezra D."/>
            <person name="Gonzalez J."/>
            <person name="Henrissat B."/>
            <person name="Kuo A."/>
            <person name="Liang C."/>
            <person name="Lipzen A."/>
            <person name="Lutzoni F."/>
            <person name="Magnuson J."/>
            <person name="Mondo S."/>
            <person name="Nolan M."/>
            <person name="Ohm R."/>
            <person name="Pangilinan J."/>
            <person name="Park H.-J."/>
            <person name="Ramirez L."/>
            <person name="Alfaro M."/>
            <person name="Sun H."/>
            <person name="Tritt A."/>
            <person name="Yoshinaga Y."/>
            <person name="Zwiers L.-H."/>
            <person name="Turgeon B."/>
            <person name="Goodwin S."/>
            <person name="Spatafora J."/>
            <person name="Crous P."/>
            <person name="Grigoriev I."/>
        </authorList>
    </citation>
    <scope>NUCLEOTIDE SEQUENCE</scope>
    <source>
        <strain evidence="2">CBS 113979</strain>
    </source>
</reference>
<evidence type="ECO:0000313" key="3">
    <source>
        <dbReference type="Proteomes" id="UP000800041"/>
    </source>
</evidence>
<evidence type="ECO:0000313" key="2">
    <source>
        <dbReference type="EMBL" id="KAF1987286.1"/>
    </source>
</evidence>